<feature type="compositionally biased region" description="Acidic residues" evidence="1">
    <location>
        <begin position="264"/>
        <end position="275"/>
    </location>
</feature>
<keyword evidence="3" id="KW-1185">Reference proteome</keyword>
<feature type="region of interest" description="Disordered" evidence="1">
    <location>
        <begin position="241"/>
        <end position="280"/>
    </location>
</feature>
<gene>
    <name evidence="2" type="ORF">Z520_07906</name>
</gene>
<dbReference type="RefSeq" id="XP_016630763.1">
    <property type="nucleotide sequence ID" value="XM_016778403.1"/>
</dbReference>
<reference evidence="2 3" key="1">
    <citation type="submission" date="2015-01" db="EMBL/GenBank/DDBJ databases">
        <title>The Genome Sequence of Fonsecaea multimorphosa CBS 102226.</title>
        <authorList>
            <consortium name="The Broad Institute Genomics Platform"/>
            <person name="Cuomo C."/>
            <person name="de Hoog S."/>
            <person name="Gorbushina A."/>
            <person name="Stielow B."/>
            <person name="Teixiera M."/>
            <person name="Abouelleil A."/>
            <person name="Chapman S.B."/>
            <person name="Priest M."/>
            <person name="Young S.K."/>
            <person name="Wortman J."/>
            <person name="Nusbaum C."/>
            <person name="Birren B."/>
        </authorList>
    </citation>
    <scope>NUCLEOTIDE SEQUENCE [LARGE SCALE GENOMIC DNA]</scope>
    <source>
        <strain evidence="2 3">CBS 102226</strain>
    </source>
</reference>
<evidence type="ECO:0000313" key="2">
    <source>
        <dbReference type="EMBL" id="KIX96640.1"/>
    </source>
</evidence>
<evidence type="ECO:0000256" key="1">
    <source>
        <dbReference type="SAM" id="MobiDB-lite"/>
    </source>
</evidence>
<protein>
    <submittedName>
        <fullName evidence="2">Uncharacterized protein</fullName>
    </submittedName>
</protein>
<feature type="compositionally biased region" description="Polar residues" evidence="1">
    <location>
        <begin position="241"/>
        <end position="252"/>
    </location>
</feature>
<evidence type="ECO:0000313" key="3">
    <source>
        <dbReference type="Proteomes" id="UP000053411"/>
    </source>
</evidence>
<dbReference type="STRING" id="1442371.A0A0D2H464"/>
<dbReference type="Proteomes" id="UP000053411">
    <property type="component" value="Unassembled WGS sequence"/>
</dbReference>
<dbReference type="VEuPathDB" id="FungiDB:Z520_07906"/>
<feature type="region of interest" description="Disordered" evidence="1">
    <location>
        <begin position="381"/>
        <end position="401"/>
    </location>
</feature>
<sequence length="401" mass="45589">MDDVQKLGELKDMTISRFIKDGDRLKDVADRLLATSFYFALTPDETPVVDGQWCVHGTIHCRFPSGPQIRAFGEALEGRLQRAHSRDNRKHQPYFVVQERYREGQAVQIRLQHDITDKMINEGMFTAIKLEIKVSDDHAETEILFCFGDRPEEAAYFPISGFPRCLRLEVKMALRPRLVQTEQFTFARVKWDSLEARKASWGTGVADLFESQDPLGAFGSAEYKNPGNAGDSLVQGLSERYSTVRQPSQRSNPSDRAELPAFNQDDELYNGENDAESPMSESEILRIQWLRLLLSPREVGNYISGPPDSSARQLYRERPSIFPVSVVDQLRTRQLRDWSNDPVYLSNGRSALNKLVRRTETLPGEPFELSTDSPQRIEHTAESVVSTPTAPQGPFFRGFPF</sequence>
<name>A0A0D2H464_9EURO</name>
<dbReference type="GeneID" id="27713652"/>
<dbReference type="AlphaFoldDB" id="A0A0D2H464"/>
<accession>A0A0D2H464</accession>
<dbReference type="EMBL" id="KN848077">
    <property type="protein sequence ID" value="KIX96640.1"/>
    <property type="molecule type" value="Genomic_DNA"/>
</dbReference>
<proteinExistence type="predicted"/>
<organism evidence="2 3">
    <name type="scientific">Fonsecaea multimorphosa CBS 102226</name>
    <dbReference type="NCBI Taxonomy" id="1442371"/>
    <lineage>
        <taxon>Eukaryota</taxon>
        <taxon>Fungi</taxon>
        <taxon>Dikarya</taxon>
        <taxon>Ascomycota</taxon>
        <taxon>Pezizomycotina</taxon>
        <taxon>Eurotiomycetes</taxon>
        <taxon>Chaetothyriomycetidae</taxon>
        <taxon>Chaetothyriales</taxon>
        <taxon>Herpotrichiellaceae</taxon>
        <taxon>Fonsecaea</taxon>
    </lineage>
</organism>
<dbReference type="OrthoDB" id="5429028at2759"/>